<evidence type="ECO:0000256" key="1">
    <source>
        <dbReference type="ARBA" id="ARBA00002460"/>
    </source>
</evidence>
<evidence type="ECO:0000256" key="8">
    <source>
        <dbReference type="ARBA" id="ARBA00022519"/>
    </source>
</evidence>
<sequence>MMLVSSLLHVPNVRKGTPLLIKQLYHVGVLSLIIILVSGLFIGMVLALQGYTTLVDFGAESSLGPLVALSLLRELGPVVAALLFAGRAGSALTAEIGLMKATEQLSSMEMMAVDPLRRIIAPRFWAGFISMPLLAAIFSAVGILGAHLVGVEWLGVDQGTFWSAMQAKVELREDILNGVIKSLVFAFVVTWIAVFKGYDCEPTSEGISRATTATVVQSSLLVLGLDFVLTALMFTN</sequence>
<dbReference type="Pfam" id="PF02405">
    <property type="entry name" value="MlaE"/>
    <property type="match status" value="1"/>
</dbReference>
<evidence type="ECO:0000256" key="2">
    <source>
        <dbReference type="ARBA" id="ARBA00004429"/>
    </source>
</evidence>
<dbReference type="InterPro" id="IPR003453">
    <property type="entry name" value="ABC_MlaE_roteobac"/>
</dbReference>
<dbReference type="Proteomes" id="UP000199308">
    <property type="component" value="Unassembled WGS sequence"/>
</dbReference>
<evidence type="ECO:0000256" key="3">
    <source>
        <dbReference type="ARBA" id="ARBA00007556"/>
    </source>
</evidence>
<comment type="subcellular location">
    <subcellularLocation>
        <location evidence="2 12">Cell inner membrane</location>
        <topology evidence="2 12">Multi-pass membrane protein</topology>
    </subcellularLocation>
</comment>
<comment type="function">
    <text evidence="1">Part of the ABC transporter complex MlaFEDB, which is involved in a phospholipid transport pathway that maintains lipid asymmetry in the outer membrane by retrograde trafficking of phospholipids from the outer membrane to the inner membrane. Probably responsible for the translocation of the substrate across the membrane.</text>
</comment>
<dbReference type="NCBIfam" id="TIGR00056">
    <property type="entry name" value="MlaE family lipid ABC transporter permease subunit"/>
    <property type="match status" value="1"/>
</dbReference>
<dbReference type="EMBL" id="FOHK01000010">
    <property type="protein sequence ID" value="SET61163.1"/>
    <property type="molecule type" value="Genomic_DNA"/>
</dbReference>
<evidence type="ECO:0000313" key="13">
    <source>
        <dbReference type="EMBL" id="SET61163.1"/>
    </source>
</evidence>
<name>A0A1I0FRX1_THASX</name>
<reference evidence="13 14" key="1">
    <citation type="submission" date="2016-10" db="EMBL/GenBank/DDBJ databases">
        <authorList>
            <person name="de Groot N.N."/>
        </authorList>
    </citation>
    <scope>NUCLEOTIDE SEQUENCE [LARGE SCALE GENOMIC DNA]</scope>
    <source>
        <strain evidence="13 14">DSM 19706</strain>
    </source>
</reference>
<dbReference type="AlphaFoldDB" id="A0A1I0FRX1"/>
<evidence type="ECO:0000256" key="7">
    <source>
        <dbReference type="ARBA" id="ARBA00022475"/>
    </source>
</evidence>
<feature type="transmembrane region" description="Helical" evidence="12">
    <location>
        <begin position="124"/>
        <end position="155"/>
    </location>
</feature>
<keyword evidence="6" id="KW-0813">Transport</keyword>
<keyword evidence="10 12" id="KW-1133">Transmembrane helix</keyword>
<keyword evidence="11 12" id="KW-0472">Membrane</keyword>
<dbReference type="PANTHER" id="PTHR30188:SF4">
    <property type="entry name" value="PROTEIN TRIGALACTOSYLDIACYLGLYCEROL 1, CHLOROPLASTIC"/>
    <property type="match status" value="1"/>
</dbReference>
<accession>A0A1I0FRX1</accession>
<dbReference type="STRING" id="349064.SAMN05660429_02203"/>
<dbReference type="InterPro" id="IPR053408">
    <property type="entry name" value="MlaE_Permease"/>
</dbReference>
<keyword evidence="14" id="KW-1185">Reference proteome</keyword>
<evidence type="ECO:0000256" key="11">
    <source>
        <dbReference type="ARBA" id="ARBA00023136"/>
    </source>
</evidence>
<keyword evidence="8 12" id="KW-0997">Cell inner membrane</keyword>
<organism evidence="13 14">
    <name type="scientific">Thalassotalea agarivorans</name>
    <name type="common">Thalassomonas agarivorans</name>
    <dbReference type="NCBI Taxonomy" id="349064"/>
    <lineage>
        <taxon>Bacteria</taxon>
        <taxon>Pseudomonadati</taxon>
        <taxon>Pseudomonadota</taxon>
        <taxon>Gammaproteobacteria</taxon>
        <taxon>Alteromonadales</taxon>
        <taxon>Colwelliaceae</taxon>
        <taxon>Thalassotalea</taxon>
    </lineage>
</organism>
<evidence type="ECO:0000256" key="12">
    <source>
        <dbReference type="RuleBase" id="RU362044"/>
    </source>
</evidence>
<gene>
    <name evidence="13" type="ORF">SAMN05660429_02203</name>
</gene>
<evidence type="ECO:0000256" key="5">
    <source>
        <dbReference type="ARBA" id="ARBA00020857"/>
    </source>
</evidence>
<dbReference type="GO" id="GO:0043190">
    <property type="term" value="C:ATP-binding cassette (ABC) transporter complex"/>
    <property type="evidence" value="ECO:0007669"/>
    <property type="project" value="InterPro"/>
</dbReference>
<feature type="transmembrane region" description="Helical" evidence="12">
    <location>
        <begin position="215"/>
        <end position="234"/>
    </location>
</feature>
<evidence type="ECO:0000256" key="9">
    <source>
        <dbReference type="ARBA" id="ARBA00022692"/>
    </source>
</evidence>
<evidence type="ECO:0000256" key="6">
    <source>
        <dbReference type="ARBA" id="ARBA00022448"/>
    </source>
</evidence>
<dbReference type="PANTHER" id="PTHR30188">
    <property type="entry name" value="ABC TRANSPORTER PERMEASE PROTEIN-RELATED"/>
    <property type="match status" value="1"/>
</dbReference>
<dbReference type="GO" id="GO:0005548">
    <property type="term" value="F:phospholipid transporter activity"/>
    <property type="evidence" value="ECO:0007669"/>
    <property type="project" value="TreeGrafter"/>
</dbReference>
<protein>
    <recommendedName>
        <fullName evidence="5">Intermembrane phospholipid transport system permease protein MlaE</fullName>
    </recommendedName>
</protein>
<evidence type="ECO:0000256" key="4">
    <source>
        <dbReference type="ARBA" id="ARBA00011380"/>
    </source>
</evidence>
<keyword evidence="9 12" id="KW-0812">Transmembrane</keyword>
<comment type="subunit">
    <text evidence="4">The complex is composed of two ATP-binding proteins (MlaF), two transmembrane proteins (MlaE), two cytoplasmic solute-binding proteins (MlaB) and six periplasmic solute-binding proteins (MlaD).</text>
</comment>
<feature type="transmembrane region" description="Helical" evidence="12">
    <location>
        <begin position="24"/>
        <end position="51"/>
    </location>
</feature>
<evidence type="ECO:0000313" key="14">
    <source>
        <dbReference type="Proteomes" id="UP000199308"/>
    </source>
</evidence>
<keyword evidence="7" id="KW-1003">Cell membrane</keyword>
<comment type="similarity">
    <text evidence="3 12">Belongs to the MlaE permease family.</text>
</comment>
<feature type="transmembrane region" description="Helical" evidence="12">
    <location>
        <begin position="175"/>
        <end position="194"/>
    </location>
</feature>
<evidence type="ECO:0000256" key="10">
    <source>
        <dbReference type="ARBA" id="ARBA00022989"/>
    </source>
</evidence>
<dbReference type="NCBIfam" id="NF033619">
    <property type="entry name" value="perm_MlaE_1"/>
    <property type="match status" value="1"/>
</dbReference>
<proteinExistence type="inferred from homology"/>
<dbReference type="InterPro" id="IPR030802">
    <property type="entry name" value="Permease_MalE"/>
</dbReference>
<comment type="caution">
    <text evidence="12">Lacks conserved residue(s) required for the propagation of feature annotation.</text>
</comment>